<dbReference type="AlphaFoldDB" id="A0A3G2R216"/>
<evidence type="ECO:0000313" key="2">
    <source>
        <dbReference type="Proteomes" id="UP000280960"/>
    </source>
</evidence>
<organism evidence="1 2">
    <name type="scientific">Biomaibacter acetigenes</name>
    <dbReference type="NCBI Taxonomy" id="2316383"/>
    <lineage>
        <taxon>Bacteria</taxon>
        <taxon>Bacillati</taxon>
        <taxon>Bacillota</taxon>
        <taxon>Clostridia</taxon>
        <taxon>Thermosediminibacterales</taxon>
        <taxon>Tepidanaerobacteraceae</taxon>
        <taxon>Biomaibacter</taxon>
    </lineage>
</organism>
<accession>A0A3G2R216</accession>
<dbReference type="Proteomes" id="UP000280960">
    <property type="component" value="Chromosome"/>
</dbReference>
<dbReference type="EMBL" id="CP033169">
    <property type="protein sequence ID" value="AYO29470.1"/>
    <property type="molecule type" value="Genomic_DNA"/>
</dbReference>
<protein>
    <submittedName>
        <fullName evidence="1">Cyclic lactone autoinducer peptide</fullName>
    </submittedName>
</protein>
<name>A0A3G2R216_9FIRM</name>
<reference evidence="1 2" key="1">
    <citation type="submission" date="2018-10" db="EMBL/GenBank/DDBJ databases">
        <authorList>
            <person name="Zhang X."/>
        </authorList>
    </citation>
    <scope>NUCLEOTIDE SEQUENCE [LARGE SCALE GENOMIC DNA]</scope>
    <source>
        <strain evidence="1 2">SK-G1</strain>
    </source>
</reference>
<dbReference type="NCBIfam" id="TIGR04223">
    <property type="entry name" value="quorum_AgrD"/>
    <property type="match status" value="1"/>
</dbReference>
<sequence>MTDLKRKIIAIDAYLFTLVVGTVAADKPFCMGWFYQPEVPEILKGPIKKKKGVV</sequence>
<dbReference type="KEGG" id="bacg:D2962_01560"/>
<gene>
    <name evidence="1" type="ORF">D2962_01560</name>
</gene>
<proteinExistence type="predicted"/>
<keyword evidence="2" id="KW-1185">Reference proteome</keyword>
<dbReference type="RefSeq" id="WP_120768978.1">
    <property type="nucleotide sequence ID" value="NZ_CP033169.1"/>
</dbReference>
<dbReference type="InterPro" id="IPR009229">
    <property type="entry name" value="AgrD"/>
</dbReference>
<evidence type="ECO:0000313" key="1">
    <source>
        <dbReference type="EMBL" id="AYO29470.1"/>
    </source>
</evidence>